<evidence type="ECO:0000313" key="5">
    <source>
        <dbReference type="EMBL" id="VAV92989.1"/>
    </source>
</evidence>
<dbReference type="EMBL" id="UOEF01000152">
    <property type="protein sequence ID" value="VAV92989.1"/>
    <property type="molecule type" value="Genomic_DNA"/>
</dbReference>
<name>A0A3B0RM07_9ZZZZ</name>
<dbReference type="Pfam" id="PF01022">
    <property type="entry name" value="HTH_5"/>
    <property type="match status" value="1"/>
</dbReference>
<keyword evidence="2" id="KW-0238">DNA-binding</keyword>
<sequence>MHEANIDILPVEESAEILRVIGHVSRLKIMQVLAGNELPVGEIERRTDIQQPALSQQLATLRKTDLVSTRKDGKQVYYQINNDRLSAICSTLGWMNSGGEPQLSGPARSDKLGSAATFAIMK</sequence>
<accession>A0A3B0RM07</accession>
<dbReference type="AlphaFoldDB" id="A0A3B0RM07"/>
<dbReference type="GO" id="GO:0003677">
    <property type="term" value="F:DNA binding"/>
    <property type="evidence" value="ECO:0007669"/>
    <property type="project" value="UniProtKB-KW"/>
</dbReference>
<dbReference type="PANTHER" id="PTHR43132:SF2">
    <property type="entry name" value="ARSENICAL RESISTANCE OPERON REPRESSOR ARSR-RELATED"/>
    <property type="match status" value="1"/>
</dbReference>
<dbReference type="CDD" id="cd00090">
    <property type="entry name" value="HTH_ARSR"/>
    <property type="match status" value="1"/>
</dbReference>
<keyword evidence="1" id="KW-0805">Transcription regulation</keyword>
<proteinExistence type="predicted"/>
<gene>
    <name evidence="5" type="ORF">MNBD_ALPHA04-12</name>
</gene>
<dbReference type="GO" id="GO:0003700">
    <property type="term" value="F:DNA-binding transcription factor activity"/>
    <property type="evidence" value="ECO:0007669"/>
    <property type="project" value="InterPro"/>
</dbReference>
<evidence type="ECO:0000256" key="3">
    <source>
        <dbReference type="ARBA" id="ARBA00023163"/>
    </source>
</evidence>
<dbReference type="InterPro" id="IPR011991">
    <property type="entry name" value="ArsR-like_HTH"/>
</dbReference>
<dbReference type="SUPFAM" id="SSF46785">
    <property type="entry name" value="Winged helix' DNA-binding domain"/>
    <property type="match status" value="1"/>
</dbReference>
<feature type="domain" description="HTH arsR-type" evidence="4">
    <location>
        <begin position="6"/>
        <end position="100"/>
    </location>
</feature>
<dbReference type="NCBIfam" id="NF033788">
    <property type="entry name" value="HTH_metalloreg"/>
    <property type="match status" value="1"/>
</dbReference>
<dbReference type="PROSITE" id="PS50987">
    <property type="entry name" value="HTH_ARSR_2"/>
    <property type="match status" value="1"/>
</dbReference>
<evidence type="ECO:0000256" key="2">
    <source>
        <dbReference type="ARBA" id="ARBA00023125"/>
    </source>
</evidence>
<dbReference type="PANTHER" id="PTHR43132">
    <property type="entry name" value="ARSENICAL RESISTANCE OPERON REPRESSOR ARSR-RELATED"/>
    <property type="match status" value="1"/>
</dbReference>
<evidence type="ECO:0000256" key="1">
    <source>
        <dbReference type="ARBA" id="ARBA00023015"/>
    </source>
</evidence>
<dbReference type="PRINTS" id="PR00778">
    <property type="entry name" value="HTHARSR"/>
</dbReference>
<protein>
    <recommendedName>
        <fullName evidence="4">HTH arsR-type domain-containing protein</fullName>
    </recommendedName>
</protein>
<organism evidence="5">
    <name type="scientific">hydrothermal vent metagenome</name>
    <dbReference type="NCBI Taxonomy" id="652676"/>
    <lineage>
        <taxon>unclassified sequences</taxon>
        <taxon>metagenomes</taxon>
        <taxon>ecological metagenomes</taxon>
    </lineage>
</organism>
<reference evidence="5" key="1">
    <citation type="submission" date="2018-06" db="EMBL/GenBank/DDBJ databases">
        <authorList>
            <person name="Zhirakovskaya E."/>
        </authorList>
    </citation>
    <scope>NUCLEOTIDE SEQUENCE</scope>
</reference>
<dbReference type="InterPro" id="IPR036390">
    <property type="entry name" value="WH_DNA-bd_sf"/>
</dbReference>
<dbReference type="InterPro" id="IPR036388">
    <property type="entry name" value="WH-like_DNA-bd_sf"/>
</dbReference>
<evidence type="ECO:0000259" key="4">
    <source>
        <dbReference type="PROSITE" id="PS50987"/>
    </source>
</evidence>
<keyword evidence="3" id="KW-0804">Transcription</keyword>
<dbReference type="InterPro" id="IPR051011">
    <property type="entry name" value="Metal_resp_trans_reg"/>
</dbReference>
<dbReference type="Gene3D" id="1.10.10.10">
    <property type="entry name" value="Winged helix-like DNA-binding domain superfamily/Winged helix DNA-binding domain"/>
    <property type="match status" value="1"/>
</dbReference>
<dbReference type="SMART" id="SM00418">
    <property type="entry name" value="HTH_ARSR"/>
    <property type="match status" value="1"/>
</dbReference>
<dbReference type="InterPro" id="IPR001845">
    <property type="entry name" value="HTH_ArsR_DNA-bd_dom"/>
</dbReference>